<feature type="transmembrane region" description="Helical" evidence="1">
    <location>
        <begin position="79"/>
        <end position="97"/>
    </location>
</feature>
<dbReference type="AlphaFoldDB" id="A0A1I5T7C3"/>
<reference evidence="2 3" key="1">
    <citation type="submission" date="2016-10" db="EMBL/GenBank/DDBJ databases">
        <authorList>
            <person name="de Groot N.N."/>
        </authorList>
    </citation>
    <scope>NUCLEOTIDE SEQUENCE [LARGE SCALE GENOMIC DNA]</scope>
    <source>
        <strain evidence="2 3">DSM 17073</strain>
    </source>
</reference>
<dbReference type="Proteomes" id="UP000242243">
    <property type="component" value="Unassembled WGS sequence"/>
</dbReference>
<keyword evidence="1" id="KW-0472">Membrane</keyword>
<accession>A0A1I5T7C3</accession>
<feature type="transmembrane region" description="Helical" evidence="1">
    <location>
        <begin position="48"/>
        <end position="67"/>
    </location>
</feature>
<dbReference type="EMBL" id="FOXC01000065">
    <property type="protein sequence ID" value="SFP78868.1"/>
    <property type="molecule type" value="Genomic_DNA"/>
</dbReference>
<evidence type="ECO:0000313" key="3">
    <source>
        <dbReference type="Proteomes" id="UP000242243"/>
    </source>
</evidence>
<protein>
    <submittedName>
        <fullName evidence="2">Uncharacterized protein</fullName>
    </submittedName>
</protein>
<feature type="non-terminal residue" evidence="2">
    <location>
        <position position="1"/>
    </location>
</feature>
<keyword evidence="1" id="KW-0812">Transmembrane</keyword>
<dbReference type="RefSeq" id="WP_234987507.1">
    <property type="nucleotide sequence ID" value="NZ_FOXC01000065.1"/>
</dbReference>
<evidence type="ECO:0000256" key="1">
    <source>
        <dbReference type="SAM" id="Phobius"/>
    </source>
</evidence>
<proteinExistence type="predicted"/>
<sequence length="104" mass="11768">CLVERAWVAFRVSLRNPLPQTFVRMLGGGSSIEGSYAYAKTSKKGASVVRVIIFSLLIGMSGLFLYLGYMMRDKTTMMFVFYFVSGLFVALTIRLLVEIKRRKP</sequence>
<evidence type="ECO:0000313" key="2">
    <source>
        <dbReference type="EMBL" id="SFP78868.1"/>
    </source>
</evidence>
<keyword evidence="1" id="KW-1133">Transmembrane helix</keyword>
<name>A0A1I5T7C3_9BACI</name>
<gene>
    <name evidence="2" type="ORF">SAMN05421839_1656</name>
</gene>
<organism evidence="2 3">
    <name type="scientific">Halolactibacillus halophilus</name>
    <dbReference type="NCBI Taxonomy" id="306540"/>
    <lineage>
        <taxon>Bacteria</taxon>
        <taxon>Bacillati</taxon>
        <taxon>Bacillota</taxon>
        <taxon>Bacilli</taxon>
        <taxon>Bacillales</taxon>
        <taxon>Bacillaceae</taxon>
        <taxon>Halolactibacillus</taxon>
    </lineage>
</organism>